<evidence type="ECO:0000256" key="8">
    <source>
        <dbReference type="ARBA" id="ARBA00045608"/>
    </source>
</evidence>
<feature type="transmembrane region" description="Helical" evidence="9">
    <location>
        <begin position="94"/>
        <end position="115"/>
    </location>
</feature>
<evidence type="ECO:0000256" key="1">
    <source>
        <dbReference type="ARBA" id="ARBA00004477"/>
    </source>
</evidence>
<comment type="similarity">
    <text evidence="2 9">Belongs to the SPCS2 family.</text>
</comment>
<sequence>MASRRHEEKEPAGNKSTKQQANDEKPVKIDKWDGSALKNALDDAVKRVFTEKLKYVENHCLMDGRLTISGIAVGTAMFALAWDYYYPFPLSRPVLIACVTSYFILMGILTLYTTFLEKGTFLVALEKDPAGLDPDHVWTVSSSLKRFDDKYTLHMLYKQGETKKSQEDSLEKSVSSWFDENGCLLFELFEQDVCKMQSKLSEKKVN</sequence>
<evidence type="ECO:0000256" key="10">
    <source>
        <dbReference type="SAM" id="MobiDB-lite"/>
    </source>
</evidence>
<dbReference type="Pfam" id="PF06703">
    <property type="entry name" value="SPC25"/>
    <property type="match status" value="1"/>
</dbReference>
<dbReference type="PANTHER" id="PTHR13085:SF0">
    <property type="entry name" value="SIGNAL PEPTIDASE COMPLEX SUBUNIT 2"/>
    <property type="match status" value="1"/>
</dbReference>
<dbReference type="EMBL" id="GFAH01000569">
    <property type="protein sequence ID" value="JAV47820.1"/>
    <property type="molecule type" value="Transcribed_RNA"/>
</dbReference>
<dbReference type="GO" id="GO:0006465">
    <property type="term" value="P:signal peptide processing"/>
    <property type="evidence" value="ECO:0007669"/>
    <property type="project" value="UniProtKB-UniRule"/>
</dbReference>
<keyword evidence="5 9" id="KW-0256">Endoplasmic reticulum</keyword>
<accession>A0A1W7R9K1</accession>
<name>A0A1W7R9K1_9SCOR</name>
<keyword evidence="7 9" id="KW-0472">Membrane</keyword>
<evidence type="ECO:0000256" key="7">
    <source>
        <dbReference type="ARBA" id="ARBA00023136"/>
    </source>
</evidence>
<protein>
    <recommendedName>
        <fullName evidence="3 9">Signal peptidase complex subunit 2</fullName>
    </recommendedName>
</protein>
<comment type="subcellular location">
    <subcellularLocation>
        <location evidence="1 9">Endoplasmic reticulum membrane</location>
        <topology evidence="1 9">Multi-pass membrane protein</topology>
    </subcellularLocation>
</comment>
<evidence type="ECO:0000256" key="5">
    <source>
        <dbReference type="ARBA" id="ARBA00022824"/>
    </source>
</evidence>
<comment type="function">
    <text evidence="8 9">Component of the signal peptidase complex (SPC) which catalyzes the cleavage of N-terminal signal sequences from nascent proteins as they are translocated into the lumen of the endoplasmic reticulum. Enhances the enzymatic activity of SPC and facilitates the interactions between different components of the translocation site.</text>
</comment>
<dbReference type="GO" id="GO:0005787">
    <property type="term" value="C:signal peptidase complex"/>
    <property type="evidence" value="ECO:0007669"/>
    <property type="project" value="UniProtKB-UniRule"/>
</dbReference>
<evidence type="ECO:0000256" key="2">
    <source>
        <dbReference type="ARBA" id="ARBA00007324"/>
    </source>
</evidence>
<reference evidence="11" key="1">
    <citation type="submission" date="2016-11" db="EMBL/GenBank/DDBJ databases">
        <title>Venom-gland transcriptomics and venom proteomics of the black-back scorpion (Hadrurus spadix) reveal detectability challenges and an unexplored realm of animal toxin diversity.</title>
        <authorList>
            <person name="Rokyta D.R."/>
            <person name="Ward M.J."/>
        </authorList>
    </citation>
    <scope>NUCLEOTIDE SEQUENCE</scope>
    <source>
        <tissue evidence="11">Venom gland</tissue>
    </source>
</reference>
<keyword evidence="4 9" id="KW-0812">Transmembrane</keyword>
<feature type="compositionally biased region" description="Basic and acidic residues" evidence="10">
    <location>
        <begin position="1"/>
        <end position="12"/>
    </location>
</feature>
<feature type="region of interest" description="Disordered" evidence="10">
    <location>
        <begin position="1"/>
        <end position="28"/>
    </location>
</feature>
<dbReference type="InterPro" id="IPR009582">
    <property type="entry name" value="Spc2/SPCS2"/>
</dbReference>
<feature type="transmembrane region" description="Helical" evidence="9">
    <location>
        <begin position="64"/>
        <end position="82"/>
    </location>
</feature>
<dbReference type="AlphaFoldDB" id="A0A1W7R9K1"/>
<evidence type="ECO:0000313" key="11">
    <source>
        <dbReference type="EMBL" id="JAV47820.1"/>
    </source>
</evidence>
<evidence type="ECO:0000256" key="6">
    <source>
        <dbReference type="ARBA" id="ARBA00022989"/>
    </source>
</evidence>
<proteinExistence type="inferred from homology"/>
<keyword evidence="6 9" id="KW-1133">Transmembrane helix</keyword>
<evidence type="ECO:0000256" key="9">
    <source>
        <dbReference type="RuleBase" id="RU368033"/>
    </source>
</evidence>
<evidence type="ECO:0000256" key="3">
    <source>
        <dbReference type="ARBA" id="ARBA00017057"/>
    </source>
</evidence>
<dbReference type="GO" id="GO:0008233">
    <property type="term" value="F:peptidase activity"/>
    <property type="evidence" value="ECO:0007669"/>
    <property type="project" value="UniProtKB-UniRule"/>
</dbReference>
<dbReference type="GO" id="GO:0045047">
    <property type="term" value="P:protein targeting to ER"/>
    <property type="evidence" value="ECO:0007669"/>
    <property type="project" value="TreeGrafter"/>
</dbReference>
<organism evidence="11">
    <name type="scientific">Hadrurus spadix</name>
    <dbReference type="NCBI Taxonomy" id="141984"/>
    <lineage>
        <taxon>Eukaryota</taxon>
        <taxon>Metazoa</taxon>
        <taxon>Ecdysozoa</taxon>
        <taxon>Arthropoda</taxon>
        <taxon>Chelicerata</taxon>
        <taxon>Arachnida</taxon>
        <taxon>Scorpiones</taxon>
        <taxon>Iurida</taxon>
        <taxon>Iuroidea</taxon>
        <taxon>Hadrurus</taxon>
    </lineage>
</organism>
<evidence type="ECO:0000256" key="4">
    <source>
        <dbReference type="ARBA" id="ARBA00022692"/>
    </source>
</evidence>
<dbReference type="PANTHER" id="PTHR13085">
    <property type="entry name" value="MICROSOMAL SIGNAL PEPTIDASE 25 KDA SUBUNIT"/>
    <property type="match status" value="1"/>
</dbReference>